<accession>A0A812U4M7</accession>
<dbReference type="Proteomes" id="UP000601435">
    <property type="component" value="Unassembled WGS sequence"/>
</dbReference>
<evidence type="ECO:0000313" key="1">
    <source>
        <dbReference type="EMBL" id="CAE7561733.1"/>
    </source>
</evidence>
<organism evidence="1 2">
    <name type="scientific">Symbiodinium necroappetens</name>
    <dbReference type="NCBI Taxonomy" id="1628268"/>
    <lineage>
        <taxon>Eukaryota</taxon>
        <taxon>Sar</taxon>
        <taxon>Alveolata</taxon>
        <taxon>Dinophyceae</taxon>
        <taxon>Suessiales</taxon>
        <taxon>Symbiodiniaceae</taxon>
        <taxon>Symbiodinium</taxon>
    </lineage>
</organism>
<comment type="caution">
    <text evidence="1">The sequence shown here is derived from an EMBL/GenBank/DDBJ whole genome shotgun (WGS) entry which is preliminary data.</text>
</comment>
<gene>
    <name evidence="1" type="ORF">SNEC2469_LOCUS16235</name>
</gene>
<sequence>MHQFLELDKMVQLTILAYLELGELLISTCSSRQQRQRLQDVRQLKITAPSHCNVKLLGLFPSVRTVRALVVRGNPRGEGHHPEPEIAGRLPFALTALPKLSQLLLSDDDSWWHGQESPDFVWDVIVDLTKSLACARQSMLLQGLEWIELCCHSCPQSVLNRQTDRLPAGCSCREIARGFPVATVIHLVANGDLCLGRLELLNIALSRGVDLNSSFPGNPDITLFHHVLTEMTPHDGYPDKEFGEDTDRMCCAIIERMVRAGHARPDQKLLADMASGKFLEDLLDPWTEASLPQCLDYFHDYAASLRAWLTSGQQEPFRWRYPRQV</sequence>
<dbReference type="AlphaFoldDB" id="A0A812U4M7"/>
<evidence type="ECO:0008006" key="3">
    <source>
        <dbReference type="Google" id="ProtNLM"/>
    </source>
</evidence>
<proteinExistence type="predicted"/>
<keyword evidence="2" id="KW-1185">Reference proteome</keyword>
<reference evidence="1" key="1">
    <citation type="submission" date="2021-02" db="EMBL/GenBank/DDBJ databases">
        <authorList>
            <person name="Dougan E. K."/>
            <person name="Rhodes N."/>
            <person name="Thang M."/>
            <person name="Chan C."/>
        </authorList>
    </citation>
    <scope>NUCLEOTIDE SEQUENCE</scope>
</reference>
<evidence type="ECO:0000313" key="2">
    <source>
        <dbReference type="Proteomes" id="UP000601435"/>
    </source>
</evidence>
<dbReference type="EMBL" id="CAJNJA010026572">
    <property type="protein sequence ID" value="CAE7561733.1"/>
    <property type="molecule type" value="Genomic_DNA"/>
</dbReference>
<protein>
    <recommendedName>
        <fullName evidence="3">F-box domain-containing protein</fullName>
    </recommendedName>
</protein>
<name>A0A812U4M7_9DINO</name>
<dbReference type="OrthoDB" id="444174at2759"/>